<proteinExistence type="predicted"/>
<accession>A0ABP9YGM0</accession>
<protein>
    <submittedName>
        <fullName evidence="3">Uncharacterized protein</fullName>
    </submittedName>
</protein>
<organism evidence="3 4">
    <name type="scientific">Helicostylum pulchrum</name>
    <dbReference type="NCBI Taxonomy" id="562976"/>
    <lineage>
        <taxon>Eukaryota</taxon>
        <taxon>Fungi</taxon>
        <taxon>Fungi incertae sedis</taxon>
        <taxon>Mucoromycota</taxon>
        <taxon>Mucoromycotina</taxon>
        <taxon>Mucoromycetes</taxon>
        <taxon>Mucorales</taxon>
        <taxon>Mucorineae</taxon>
        <taxon>Mucoraceae</taxon>
        <taxon>Helicostylum</taxon>
    </lineage>
</organism>
<evidence type="ECO:0000313" key="3">
    <source>
        <dbReference type="EMBL" id="GAA5805990.1"/>
    </source>
</evidence>
<reference evidence="3 4" key="1">
    <citation type="submission" date="2024-04" db="EMBL/GenBank/DDBJ databases">
        <title>genome sequences of Mucor flavus KT1a and Helicostylum pulchrum KT1b strains isolation_sourced from the surface of a dry-aged beef.</title>
        <authorList>
            <person name="Toyotome T."/>
            <person name="Hosono M."/>
            <person name="Torimaru M."/>
            <person name="Fukuda K."/>
            <person name="Mikami N."/>
        </authorList>
    </citation>
    <scope>NUCLEOTIDE SEQUENCE [LARGE SCALE GENOMIC DNA]</scope>
    <source>
        <strain evidence="3 4">KT1b</strain>
    </source>
</reference>
<dbReference type="PANTHER" id="PTHR31057">
    <property type="entry name" value="E3 UFM1-PROTEIN LIGASE 1"/>
    <property type="match status" value="1"/>
</dbReference>
<dbReference type="EMBL" id="BAABUJ010000054">
    <property type="protein sequence ID" value="GAA5805990.1"/>
    <property type="molecule type" value="Genomic_DNA"/>
</dbReference>
<dbReference type="Pfam" id="PF09743">
    <property type="entry name" value="E3_UFM1_ligase"/>
    <property type="match status" value="1"/>
</dbReference>
<sequence>MPVTIQPNLFVQFVEQGIKKGLLRDVTRTLDGEYYLDLKYLKETISQQVETHGKINVEKLAEILAVEQFTVEKAIEELLNIKDWTVIDDLVLTPAFMENLEEQVELQIIKSGSISIVAQAQQMKLPYSLLKSVIDSFDGYVIYSEIPDVISTTEYIENCRSKIRKALESTDEPMPMFKLQKSQSISEDMFYLLLEQIVKDSGFTLGILRGKRSRAIFEPKSYRTRQIALIKSIFDSNDCISLHTIGNLYPYSTAVDLIADNYDANTYLILNSCVIKTSVKDKAKDILESVTDYCDLNVSKNISTMYIHYLTFSNKQKDYLPTNLTFGDVNKVMEIIISEVNTNNNQNKWIILEGGYVTTPNFINNTVLQTKNYLRNLARSIKQNNKHESPTTAKMSPVQIVKALESTGCSHNIAEKIAPFARIPIINQFDDILQTPYIEAEEIVSADEWVVEHKAQELAALLNIRKSIYFNFKATQLFQDTSAQKSLQKFILKNQCTDFLYHLVLYSVLSQSFNKTEVAQSTSLCITIDDIEKQSIVDAKQQKCVIAYFIRENDHKYDKTSIIEIEEIIKKKDVGLFINEILIKDKQHLFTEELDNDQTKSTANMIIHQQLHNQLQGLKISANSAPQLLHLTTLLLFQKLFGVPLYVSGKFVPVILAEIKCKLEPEQQQLLETAHLSIINNSREDHLEHYKELKMIGMSYAL</sequence>
<dbReference type="InterPro" id="IPR056761">
    <property type="entry name" value="Ufl1-like_C"/>
</dbReference>
<dbReference type="Pfam" id="PF25041">
    <property type="entry name" value="UFL1_C"/>
    <property type="match status" value="1"/>
</dbReference>
<dbReference type="InterPro" id="IPR018611">
    <property type="entry name" value="Ufl1"/>
</dbReference>
<feature type="domain" description="E3 UFM1-protein ligase-like C-terminal" evidence="2">
    <location>
        <begin position="610"/>
        <end position="683"/>
    </location>
</feature>
<evidence type="ECO:0000313" key="4">
    <source>
        <dbReference type="Proteomes" id="UP001476247"/>
    </source>
</evidence>
<dbReference type="InterPro" id="IPR056579">
    <property type="entry name" value="Ufl1_N"/>
</dbReference>
<gene>
    <name evidence="3" type="ORF">HPULCUR_011517</name>
</gene>
<evidence type="ECO:0000259" key="1">
    <source>
        <dbReference type="Pfam" id="PF09743"/>
    </source>
</evidence>
<comment type="caution">
    <text evidence="3">The sequence shown here is derived from an EMBL/GenBank/DDBJ whole genome shotgun (WGS) entry which is preliminary data.</text>
</comment>
<dbReference type="Proteomes" id="UP001476247">
    <property type="component" value="Unassembled WGS sequence"/>
</dbReference>
<keyword evidence="4" id="KW-1185">Reference proteome</keyword>
<evidence type="ECO:0000259" key="2">
    <source>
        <dbReference type="Pfam" id="PF25041"/>
    </source>
</evidence>
<dbReference type="PANTHER" id="PTHR31057:SF0">
    <property type="entry name" value="E3 UFM1-PROTEIN LIGASE 1"/>
    <property type="match status" value="1"/>
</dbReference>
<feature type="domain" description="E3 UFM1-protein ligase 1-like N-terminal" evidence="1">
    <location>
        <begin position="11"/>
        <end position="248"/>
    </location>
</feature>
<name>A0ABP9YGM0_9FUNG</name>